<name>A0A1D2QPS9_9GAMM</name>
<dbReference type="Pfam" id="PF07715">
    <property type="entry name" value="Plug"/>
    <property type="match status" value="1"/>
</dbReference>
<protein>
    <recommendedName>
        <fullName evidence="18">TonB-dependent receptor plug domain-containing protein</fullName>
    </recommendedName>
</protein>
<keyword evidence="8 11" id="KW-0472">Membrane</keyword>
<dbReference type="InterPro" id="IPR000531">
    <property type="entry name" value="Beta-barrel_TonB"/>
</dbReference>
<accession>A0A1D2QPS9</accession>
<evidence type="ECO:0000256" key="2">
    <source>
        <dbReference type="ARBA" id="ARBA00008143"/>
    </source>
</evidence>
<dbReference type="STRING" id="62101.AB835_08495"/>
<keyword evidence="4 11" id="KW-1134">Transmembrane beta strand</keyword>
<feature type="chain" id="PRO_5008906565" description="TonB-dependent receptor plug domain-containing protein" evidence="13">
    <location>
        <begin position="21"/>
        <end position="731"/>
    </location>
</feature>
<keyword evidence="7 12" id="KW-0798">TonB box</keyword>
<keyword evidence="10 11" id="KW-0998">Cell outer membrane</keyword>
<keyword evidence="3 11" id="KW-0813">Transport</keyword>
<sequence>MLIYKLFLLFIFSLSTYAMAVGNYLEFEENENLFVTLTKSTISIHDSPNFLTKLSSDDLIALGIDSIPDALRLVPGMMVSDLHGSNTQVGYHGLAVSIPRRMDLLYNTSSMYRSGYAGIHWKRLPIDIEDIEFIEIIRGSASSDFGSNALTSAVNLVQNSIALEPSFFSSVKVGSSDLRKVRAGFHLESKNNHVYLRFLGEESSGYDFAERSDDYEDSFDGKSILLSGEHELEHNMLLDWNIAYNDYIFTAPDFNFIGESDSTESSQDSVENVPPADEKNIHSVIKISGAKETSTWNIFGKYSEFERDQEILFCNIQGSFDPLFAELDASPNVHIDPADFPLVIQSGLSTGVVQLDASIVNPLDANDTRILTELGQRLRTFGPNTILAKICGDADISTLENRVSIGGQFTQQLLDKLSLSSSSEYIYSIAESENYFKGKVTRNTFLLSNNLLYKPTKFLSASVGLMAEIDDYLDGFVFSPRAAINYHVNNNFSIKSMYSKSKRTPDLHETDRKWQISVDYLGDTVDFLGQSSANVFRIAESPGDLKPEEIESYELGVVYTSKDRRHIFDSKVFYEDMINLISDPFLYLDFNLTNDGKIRKKGFETAYSSKNNWMKYGLSYTYLDWDTSTPYESTLTARHIGSIWSIFNLSESSKLGFSFNGHSGGDNHTYKLYTLNYTKSTQLEGAHFDFQVGVKRYPKYTYTFTEYSPDDPVAIGFDNQNQYYMKISLSY</sequence>
<evidence type="ECO:0000313" key="16">
    <source>
        <dbReference type="EMBL" id="ODS23533.1"/>
    </source>
</evidence>
<evidence type="ECO:0000256" key="7">
    <source>
        <dbReference type="ARBA" id="ARBA00023077"/>
    </source>
</evidence>
<gene>
    <name evidence="16" type="ORF">AB835_08495</name>
</gene>
<evidence type="ECO:0000256" key="10">
    <source>
        <dbReference type="ARBA" id="ARBA00023237"/>
    </source>
</evidence>
<evidence type="ECO:0000256" key="11">
    <source>
        <dbReference type="PROSITE-ProRule" id="PRU01360"/>
    </source>
</evidence>
<dbReference type="InterPro" id="IPR039426">
    <property type="entry name" value="TonB-dep_rcpt-like"/>
</dbReference>
<dbReference type="PROSITE" id="PS52016">
    <property type="entry name" value="TONB_DEPENDENT_REC_3"/>
    <property type="match status" value="1"/>
</dbReference>
<dbReference type="PANTHER" id="PTHR30069">
    <property type="entry name" value="TONB-DEPENDENT OUTER MEMBRANE RECEPTOR"/>
    <property type="match status" value="1"/>
</dbReference>
<dbReference type="GO" id="GO:0009279">
    <property type="term" value="C:cell outer membrane"/>
    <property type="evidence" value="ECO:0007669"/>
    <property type="project" value="UniProtKB-SubCell"/>
</dbReference>
<dbReference type="PANTHER" id="PTHR30069:SF29">
    <property type="entry name" value="HEMOGLOBIN AND HEMOGLOBIN-HAPTOGLOBIN-BINDING PROTEIN 1-RELATED"/>
    <property type="match status" value="1"/>
</dbReference>
<dbReference type="Gene3D" id="2.170.130.10">
    <property type="entry name" value="TonB-dependent receptor, plug domain"/>
    <property type="match status" value="1"/>
</dbReference>
<evidence type="ECO:0000256" key="1">
    <source>
        <dbReference type="ARBA" id="ARBA00004571"/>
    </source>
</evidence>
<dbReference type="InterPro" id="IPR037066">
    <property type="entry name" value="Plug_dom_sf"/>
</dbReference>
<organism evidence="16 17">
    <name type="scientific">Candidatus Endobugula sertula</name>
    <name type="common">Bugula neritina bacterial symbiont</name>
    <dbReference type="NCBI Taxonomy" id="62101"/>
    <lineage>
        <taxon>Bacteria</taxon>
        <taxon>Pseudomonadati</taxon>
        <taxon>Pseudomonadota</taxon>
        <taxon>Gammaproteobacteria</taxon>
        <taxon>Cellvibrionales</taxon>
        <taxon>Cellvibrionaceae</taxon>
        <taxon>Candidatus Endobugula</taxon>
    </lineage>
</organism>
<dbReference type="InterPro" id="IPR036942">
    <property type="entry name" value="Beta-barrel_TonB_sf"/>
</dbReference>
<evidence type="ECO:0000259" key="14">
    <source>
        <dbReference type="Pfam" id="PF00593"/>
    </source>
</evidence>
<proteinExistence type="inferred from homology"/>
<evidence type="ECO:0000313" key="17">
    <source>
        <dbReference type="Proteomes" id="UP000242502"/>
    </source>
</evidence>
<feature type="domain" description="TonB-dependent receptor-like beta-barrel" evidence="14">
    <location>
        <begin position="405"/>
        <end position="678"/>
    </location>
</feature>
<keyword evidence="6 13" id="KW-0732">Signal</keyword>
<reference evidence="16 17" key="1">
    <citation type="journal article" date="2016" name="Appl. Environ. Microbiol.">
        <title>Lack of Overt Genome Reduction in the Bryostatin-Producing Bryozoan Symbiont "Candidatus Endobugula sertula".</title>
        <authorList>
            <person name="Miller I.J."/>
            <person name="Vanee N."/>
            <person name="Fong S.S."/>
            <person name="Lim-Fong G.E."/>
            <person name="Kwan J.C."/>
        </authorList>
    </citation>
    <scope>NUCLEOTIDE SEQUENCE [LARGE SCALE GENOMIC DNA]</scope>
    <source>
        <strain evidence="16">AB1-4</strain>
    </source>
</reference>
<evidence type="ECO:0000256" key="5">
    <source>
        <dbReference type="ARBA" id="ARBA00022692"/>
    </source>
</evidence>
<dbReference type="Proteomes" id="UP000242502">
    <property type="component" value="Unassembled WGS sequence"/>
</dbReference>
<evidence type="ECO:0000256" key="6">
    <source>
        <dbReference type="ARBA" id="ARBA00022729"/>
    </source>
</evidence>
<evidence type="ECO:0000256" key="8">
    <source>
        <dbReference type="ARBA" id="ARBA00023136"/>
    </source>
</evidence>
<dbReference type="GO" id="GO:0015344">
    <property type="term" value="F:siderophore uptake transmembrane transporter activity"/>
    <property type="evidence" value="ECO:0007669"/>
    <property type="project" value="TreeGrafter"/>
</dbReference>
<comment type="similarity">
    <text evidence="2">Belongs to the TonB-dependent receptor family. Hemoglobin/haptoglobin binding protein subfamily.</text>
</comment>
<dbReference type="Pfam" id="PF00593">
    <property type="entry name" value="TonB_dep_Rec_b-barrel"/>
    <property type="match status" value="1"/>
</dbReference>
<dbReference type="GO" id="GO:0044718">
    <property type="term" value="P:siderophore transmembrane transport"/>
    <property type="evidence" value="ECO:0007669"/>
    <property type="project" value="TreeGrafter"/>
</dbReference>
<dbReference type="Gene3D" id="2.40.170.20">
    <property type="entry name" value="TonB-dependent receptor, beta-barrel domain"/>
    <property type="match status" value="1"/>
</dbReference>
<evidence type="ECO:0000256" key="3">
    <source>
        <dbReference type="ARBA" id="ARBA00022448"/>
    </source>
</evidence>
<evidence type="ECO:0008006" key="18">
    <source>
        <dbReference type="Google" id="ProtNLM"/>
    </source>
</evidence>
<dbReference type="InterPro" id="IPR012910">
    <property type="entry name" value="Plug_dom"/>
</dbReference>
<dbReference type="SUPFAM" id="SSF56935">
    <property type="entry name" value="Porins"/>
    <property type="match status" value="1"/>
</dbReference>
<evidence type="ECO:0000256" key="12">
    <source>
        <dbReference type="RuleBase" id="RU003357"/>
    </source>
</evidence>
<evidence type="ECO:0000259" key="15">
    <source>
        <dbReference type="Pfam" id="PF07715"/>
    </source>
</evidence>
<evidence type="ECO:0000256" key="9">
    <source>
        <dbReference type="ARBA" id="ARBA00023170"/>
    </source>
</evidence>
<comment type="caution">
    <text evidence="16">The sequence shown here is derived from an EMBL/GenBank/DDBJ whole genome shotgun (WGS) entry which is preliminary data.</text>
</comment>
<dbReference type="AlphaFoldDB" id="A0A1D2QPS9"/>
<feature type="domain" description="TonB-dependent receptor plug" evidence="15">
    <location>
        <begin position="46"/>
        <end position="150"/>
    </location>
</feature>
<dbReference type="EMBL" id="MDLC01000026">
    <property type="protein sequence ID" value="ODS23533.1"/>
    <property type="molecule type" value="Genomic_DNA"/>
</dbReference>
<evidence type="ECO:0000256" key="13">
    <source>
        <dbReference type="SAM" id="SignalP"/>
    </source>
</evidence>
<keyword evidence="9" id="KW-0675">Receptor</keyword>
<comment type="subcellular location">
    <subcellularLocation>
        <location evidence="1 11">Cell outer membrane</location>
        <topology evidence="1 11">Multi-pass membrane protein</topology>
    </subcellularLocation>
</comment>
<keyword evidence="5 11" id="KW-0812">Transmembrane</keyword>
<feature type="signal peptide" evidence="13">
    <location>
        <begin position="1"/>
        <end position="20"/>
    </location>
</feature>
<evidence type="ECO:0000256" key="4">
    <source>
        <dbReference type="ARBA" id="ARBA00022452"/>
    </source>
</evidence>